<dbReference type="SUPFAM" id="SSF52129">
    <property type="entry name" value="Caspase-like"/>
    <property type="match status" value="1"/>
</dbReference>
<keyword evidence="3" id="KW-0788">Thiol protease</keyword>
<dbReference type="AlphaFoldDB" id="A0A8H5CPS5"/>
<keyword evidence="3" id="KW-0378">Hydrolase</keyword>
<name>A0A8H5CPS5_9AGAR</name>
<dbReference type="GO" id="GO:0005737">
    <property type="term" value="C:cytoplasm"/>
    <property type="evidence" value="ECO:0007669"/>
    <property type="project" value="TreeGrafter"/>
</dbReference>
<comment type="similarity">
    <text evidence="1">Belongs to the peptidase C14B family.</text>
</comment>
<dbReference type="Gene3D" id="3.40.50.1460">
    <property type="match status" value="1"/>
</dbReference>
<comment type="caution">
    <text evidence="5">The sequence shown here is derived from an EMBL/GenBank/DDBJ whole genome shotgun (WGS) entry which is preliminary data.</text>
</comment>
<evidence type="ECO:0000256" key="3">
    <source>
        <dbReference type="ARBA" id="ARBA00022807"/>
    </source>
</evidence>
<sequence length="726" mass="79798">MFLSQHDVTVDTVSELLWYLQRPESVSNAERDMSTGLQNSPTEIVEVDLAQLGPSPPRIISIDRPRPSLFALIIGINEYLDPGIKNLTGAVADADSVRDFLLQDIGVPPEQIKNLRNAEATRLAIETEIQNLSDSSAIEKNSPILIFYAGHGAQMPAGDLPAIDGKIQMLIPHDFSLAGSEDEQGQGVLDVRLSSLLADLALKKGNNITCILDSCHSGSGTRNDERDPTFAVRSIELPQSYTIPSSIRPSHSDFESSRASAIAKGSENTGMRSHVLLAACLPDQEAKERHGSGAFTSALLTLFREQGLDQLTYQGVIANLPDLPLRPPRSYSIRLQGPQPKRELYPVKRSVHKPGHFVLQAGEAHGITAGAEFDIYSDMDMTSLIGRVVVSEPPSCFNALCSIKSEADSNSALLQGSDCPVESAYALQMRAGEIKSLRVLIPLVEDFIYVFRRIASDMQNGDNVILLVDSEDEQPDLIVSSRPSSQSPSSVARFEIMSPLCRQHGLTRMPFDIPLDEADSAKKIHHILRSAAHFYHHLNCSANSKSRRIIEGTNIEVECFQLQESEDLSDFGDILVPDPEGKNLNIGGVITIDIDGAQNEDAEELPAYGYKITNNTGLNLYASLFYFDFSDLSIEPYFLPPTAKNGMIETPLPAHDCLTIGYGSSGTPPYSYLVREGEDVDVGALKLFLSTDYVDYRRIAQKSPFETDHRGTKRVNRLSKRSLWTR</sequence>
<dbReference type="InterPro" id="IPR050452">
    <property type="entry name" value="Metacaspase"/>
</dbReference>
<dbReference type="PANTHER" id="PTHR48104">
    <property type="entry name" value="METACASPASE-4"/>
    <property type="match status" value="1"/>
</dbReference>
<dbReference type="PANTHER" id="PTHR48104:SF30">
    <property type="entry name" value="METACASPASE-1"/>
    <property type="match status" value="1"/>
</dbReference>
<dbReference type="GO" id="GO:0006915">
    <property type="term" value="P:apoptotic process"/>
    <property type="evidence" value="ECO:0007669"/>
    <property type="project" value="UniProtKB-KW"/>
</dbReference>
<accession>A0A8H5CPS5</accession>
<evidence type="ECO:0000256" key="1">
    <source>
        <dbReference type="ARBA" id="ARBA00009005"/>
    </source>
</evidence>
<dbReference type="OrthoDB" id="3223806at2759"/>
<dbReference type="Pfam" id="PF00656">
    <property type="entry name" value="Peptidase_C14"/>
    <property type="match status" value="1"/>
</dbReference>
<protein>
    <recommendedName>
        <fullName evidence="4">Peptidase C14 caspase domain-containing protein</fullName>
    </recommendedName>
</protein>
<feature type="domain" description="Peptidase C14 caspase" evidence="4">
    <location>
        <begin position="70"/>
        <end position="308"/>
    </location>
</feature>
<gene>
    <name evidence="5" type="ORF">D9758_014428</name>
</gene>
<keyword evidence="3" id="KW-0645">Protease</keyword>
<proteinExistence type="inferred from homology"/>
<reference evidence="5 6" key="1">
    <citation type="journal article" date="2020" name="ISME J.">
        <title>Uncovering the hidden diversity of litter-decomposition mechanisms in mushroom-forming fungi.</title>
        <authorList>
            <person name="Floudas D."/>
            <person name="Bentzer J."/>
            <person name="Ahren D."/>
            <person name="Johansson T."/>
            <person name="Persson P."/>
            <person name="Tunlid A."/>
        </authorList>
    </citation>
    <scope>NUCLEOTIDE SEQUENCE [LARGE SCALE GENOMIC DNA]</scope>
    <source>
        <strain evidence="5 6">CBS 291.85</strain>
    </source>
</reference>
<evidence type="ECO:0000259" key="4">
    <source>
        <dbReference type="Pfam" id="PF00656"/>
    </source>
</evidence>
<dbReference type="GO" id="GO:0006508">
    <property type="term" value="P:proteolysis"/>
    <property type="evidence" value="ECO:0007669"/>
    <property type="project" value="InterPro"/>
</dbReference>
<dbReference type="InterPro" id="IPR011600">
    <property type="entry name" value="Pept_C14_caspase"/>
</dbReference>
<keyword evidence="6" id="KW-1185">Reference proteome</keyword>
<evidence type="ECO:0000313" key="6">
    <source>
        <dbReference type="Proteomes" id="UP000559256"/>
    </source>
</evidence>
<evidence type="ECO:0000313" key="5">
    <source>
        <dbReference type="EMBL" id="KAF5344791.1"/>
    </source>
</evidence>
<dbReference type="EMBL" id="JAACJM010000118">
    <property type="protein sequence ID" value="KAF5344791.1"/>
    <property type="molecule type" value="Genomic_DNA"/>
</dbReference>
<dbReference type="InterPro" id="IPR029030">
    <property type="entry name" value="Caspase-like_dom_sf"/>
</dbReference>
<keyword evidence="2" id="KW-0053">Apoptosis</keyword>
<dbReference type="GO" id="GO:0004197">
    <property type="term" value="F:cysteine-type endopeptidase activity"/>
    <property type="evidence" value="ECO:0007669"/>
    <property type="project" value="InterPro"/>
</dbReference>
<organism evidence="5 6">
    <name type="scientific">Tetrapyrgos nigripes</name>
    <dbReference type="NCBI Taxonomy" id="182062"/>
    <lineage>
        <taxon>Eukaryota</taxon>
        <taxon>Fungi</taxon>
        <taxon>Dikarya</taxon>
        <taxon>Basidiomycota</taxon>
        <taxon>Agaricomycotina</taxon>
        <taxon>Agaricomycetes</taxon>
        <taxon>Agaricomycetidae</taxon>
        <taxon>Agaricales</taxon>
        <taxon>Marasmiineae</taxon>
        <taxon>Marasmiaceae</taxon>
        <taxon>Tetrapyrgos</taxon>
    </lineage>
</organism>
<dbReference type="Proteomes" id="UP000559256">
    <property type="component" value="Unassembled WGS sequence"/>
</dbReference>
<evidence type="ECO:0000256" key="2">
    <source>
        <dbReference type="ARBA" id="ARBA00022703"/>
    </source>
</evidence>